<proteinExistence type="predicted"/>
<dbReference type="AlphaFoldDB" id="A0A515CXY7"/>
<feature type="chain" id="PRO_5021730415" description="Pectate lyase superfamily protein" evidence="1">
    <location>
        <begin position="40"/>
        <end position="614"/>
    </location>
</feature>
<accession>A0A515CXY7</accession>
<evidence type="ECO:0000313" key="2">
    <source>
        <dbReference type="EMBL" id="QDL33021.1"/>
    </source>
</evidence>
<name>A0A515CXY7_SERLI</name>
<gene>
    <name evidence="2" type="ORF">EGO53_14975</name>
</gene>
<dbReference type="InterPro" id="IPR011050">
    <property type="entry name" value="Pectin_lyase_fold/virulence"/>
</dbReference>
<dbReference type="SUPFAM" id="SSF51126">
    <property type="entry name" value="Pectin lyase-like"/>
    <property type="match status" value="1"/>
</dbReference>
<dbReference type="RefSeq" id="WP_142815605.1">
    <property type="nucleotide sequence ID" value="NZ_CBCPIK010000009.1"/>
</dbReference>
<dbReference type="Gene3D" id="2.160.20.10">
    <property type="entry name" value="Single-stranded right-handed beta-helix, Pectin lyase-like"/>
    <property type="match status" value="1"/>
</dbReference>
<protein>
    <recommendedName>
        <fullName evidence="4">Pectate lyase superfamily protein</fullName>
    </recommendedName>
</protein>
<dbReference type="Proteomes" id="UP000317572">
    <property type="component" value="Chromosome"/>
</dbReference>
<reference evidence="2 3" key="1">
    <citation type="submission" date="2018-11" db="EMBL/GenBank/DDBJ databases">
        <title>The first complete genome of Serratia liquefaciens isolated from metalophyte plant revel distinctness adaptive mechanisms in an extreme habitat.</title>
        <authorList>
            <person name="Caneschi W.L."/>
            <person name="Sanchez A.B."/>
            <person name="Felestrino E.B."/>
            <person name="Assis R.A.B."/>
            <person name="Lemes C.G.C."/>
            <person name="Cordeiro I.F."/>
            <person name="Fonseca N.P."/>
            <person name="Villa M."/>
            <person name="Vieira I.T."/>
            <person name="Moraes L.A."/>
            <person name="Kamino L.H.Y."/>
            <person name="do Carmo F."/>
            <person name="Garcia C.M."/>
            <person name="Almeida N.F."/>
            <person name="Silva R.S."/>
            <person name="Ferro J.A."/>
            <person name="Ferro M.I.T."/>
            <person name="Varani A.M."/>
            <person name="Ferreira R.M."/>
            <person name="dos Santos V.L."/>
            <person name="Silva U.C."/>
            <person name="Setubal J.C."/>
            <person name="Moreira L.M."/>
        </authorList>
    </citation>
    <scope>NUCLEOTIDE SEQUENCE [LARGE SCALE GENOMIC DNA]</scope>
    <source>
        <strain evidence="2 3">FG3</strain>
    </source>
</reference>
<dbReference type="EMBL" id="CP033893">
    <property type="protein sequence ID" value="QDL33021.1"/>
    <property type="molecule type" value="Genomic_DNA"/>
</dbReference>
<keyword evidence="1" id="KW-0732">Signal</keyword>
<evidence type="ECO:0000313" key="3">
    <source>
        <dbReference type="Proteomes" id="UP000317572"/>
    </source>
</evidence>
<evidence type="ECO:0000256" key="1">
    <source>
        <dbReference type="SAM" id="SignalP"/>
    </source>
</evidence>
<evidence type="ECO:0008006" key="4">
    <source>
        <dbReference type="Google" id="ProtNLM"/>
    </source>
</evidence>
<sequence>MDLFDAEKPKANMSKRYLFRGVLASLLPVVLLSNRSALAADEKTTSGSLADQDCSDITALRNIEPQSPNQSIKVQNYYSVLPSPSAKQLSFSASSFGKEQVNVKKINGGGGDFYYDATDKTSKDDGGMVVVTREGKRWKRKLSGNDKIQAAYYGVSPLLDDNGPALQAAVNFSSNRIVELPRGILTVKTPIIFDLDSGVKLEGAGKKGGTIIDVRIGPGYEDMGALHFAGRHGKDRASPGYRALSIKNIHLIGNLSRCRGIFLQYQFAMRLEQVTIEKFDGAGLYIDKCQDSVFEQVDVFNCGRTSGERALLTDGFDESKTIDSPIVVTSSIPRDDCNYLRFSNCQWEDNPVSPVCDFSGGIENYFINIHAEYSHHWKNEGTTGGTLFKQRKGTIKLQGGGSDEIKNLVDIDWGEFWVESHRCNPPKNIKVKDGTNSRLTFRDVSLDKITNLTTSGEKRFEGCTINEVSLHYPDGFLSFSSCNIRKGFTSEQSGNSLKLYILACNIEGGVKIPLSTKSVLIDDCTVGQDVSFGSENGMWLNNNIKGLFHVASGGCKVILSSSKQLIGVSPPKEGFFAVGDRMTNVHPSAGEFIGWVCVKEGKPGDWKGYGKIVD</sequence>
<organism evidence="2 3">
    <name type="scientific">Serratia liquefaciens</name>
    <dbReference type="NCBI Taxonomy" id="614"/>
    <lineage>
        <taxon>Bacteria</taxon>
        <taxon>Pseudomonadati</taxon>
        <taxon>Pseudomonadota</taxon>
        <taxon>Gammaproteobacteria</taxon>
        <taxon>Enterobacterales</taxon>
        <taxon>Yersiniaceae</taxon>
        <taxon>Serratia</taxon>
    </lineage>
</organism>
<feature type="signal peptide" evidence="1">
    <location>
        <begin position="1"/>
        <end position="39"/>
    </location>
</feature>
<dbReference type="InterPro" id="IPR012334">
    <property type="entry name" value="Pectin_lyas_fold"/>
</dbReference>